<comment type="caution">
    <text evidence="1">The sequence shown here is derived from an EMBL/GenBank/DDBJ whole genome shotgun (WGS) entry which is preliminary data.</text>
</comment>
<name>A0A2C7AD79_9PROT</name>
<gene>
    <name evidence="1" type="ORF">CR162_12480</name>
</gene>
<dbReference type="Proteomes" id="UP000223527">
    <property type="component" value="Unassembled WGS sequence"/>
</dbReference>
<dbReference type="AlphaFoldDB" id="A0A2C7AD79"/>
<sequence length="183" mass="20235">MGRRTTPRRERMAAMLLQQEVGDDCFAWLAKAGVAMRHPGVLRRVGQYREAGGPEPILAFPPEATDEEHNALADSFPVRRTAWRAARGAAQADWLTRHVLNPHSPDLLVTEKFAVATRARLLAKLRDEVRRAEDFRTIRIDAETAGWLDTLASYNGLGSRSAAVEMMVRVVMEASGGKASAKD</sequence>
<keyword evidence="2" id="KW-1185">Reference proteome</keyword>
<dbReference type="EMBL" id="PDNU01000022">
    <property type="protein sequence ID" value="PHK94607.1"/>
    <property type="molecule type" value="Genomic_DNA"/>
</dbReference>
<evidence type="ECO:0000313" key="2">
    <source>
        <dbReference type="Proteomes" id="UP000223527"/>
    </source>
</evidence>
<proteinExistence type="predicted"/>
<accession>A0A2C7AD79</accession>
<evidence type="ECO:0000313" key="1">
    <source>
        <dbReference type="EMBL" id="PHK94607.1"/>
    </source>
</evidence>
<organism evidence="1 2">
    <name type="scientific">Teichococcus rhizosphaerae</name>
    <dbReference type="NCBI Taxonomy" id="1335062"/>
    <lineage>
        <taxon>Bacteria</taxon>
        <taxon>Pseudomonadati</taxon>
        <taxon>Pseudomonadota</taxon>
        <taxon>Alphaproteobacteria</taxon>
        <taxon>Acetobacterales</taxon>
        <taxon>Roseomonadaceae</taxon>
        <taxon>Roseomonas</taxon>
    </lineage>
</organism>
<reference evidence="1 2" key="1">
    <citation type="submission" date="2017-10" db="EMBL/GenBank/DDBJ databases">
        <authorList>
            <person name="Banno H."/>
            <person name="Chua N.-H."/>
        </authorList>
    </citation>
    <scope>NUCLEOTIDE SEQUENCE [LARGE SCALE GENOMIC DNA]</scope>
    <source>
        <strain evidence="1 2">YW11</strain>
    </source>
</reference>
<protein>
    <submittedName>
        <fullName evidence="1">Uncharacterized protein</fullName>
    </submittedName>
</protein>